<evidence type="ECO:0000313" key="2">
    <source>
        <dbReference type="EMBL" id="KAK2151990.1"/>
    </source>
</evidence>
<proteinExistence type="predicted"/>
<keyword evidence="3" id="KW-1185">Reference proteome</keyword>
<reference evidence="2" key="1">
    <citation type="journal article" date="2023" name="Mol. Biol. Evol.">
        <title>Third-Generation Sequencing Reveals the Adaptive Role of the Epigenome in Three Deep-Sea Polychaetes.</title>
        <authorList>
            <person name="Perez M."/>
            <person name="Aroh O."/>
            <person name="Sun Y."/>
            <person name="Lan Y."/>
            <person name="Juniper S.K."/>
            <person name="Young C.R."/>
            <person name="Angers B."/>
            <person name="Qian P.Y."/>
        </authorList>
    </citation>
    <scope>NUCLEOTIDE SEQUENCE</scope>
    <source>
        <strain evidence="2">R07B-5</strain>
    </source>
</reference>
<name>A0AAD9N095_RIDPI</name>
<feature type="transmembrane region" description="Helical" evidence="1">
    <location>
        <begin position="42"/>
        <end position="66"/>
    </location>
</feature>
<organism evidence="2 3">
    <name type="scientific">Ridgeia piscesae</name>
    <name type="common">Tubeworm</name>
    <dbReference type="NCBI Taxonomy" id="27915"/>
    <lineage>
        <taxon>Eukaryota</taxon>
        <taxon>Metazoa</taxon>
        <taxon>Spiralia</taxon>
        <taxon>Lophotrochozoa</taxon>
        <taxon>Annelida</taxon>
        <taxon>Polychaeta</taxon>
        <taxon>Sedentaria</taxon>
        <taxon>Canalipalpata</taxon>
        <taxon>Sabellida</taxon>
        <taxon>Siboglinidae</taxon>
        <taxon>Ridgeia</taxon>
    </lineage>
</organism>
<comment type="caution">
    <text evidence="2">The sequence shown here is derived from an EMBL/GenBank/DDBJ whole genome shotgun (WGS) entry which is preliminary data.</text>
</comment>
<sequence>MQSFGVPKSMCLWILDFILNRPQVVKIGDKLSSSVTYLLARLRAVFCHQCYILFLHMIVYLVTYVLKY</sequence>
<keyword evidence="1" id="KW-1133">Transmembrane helix</keyword>
<dbReference type="Proteomes" id="UP001209878">
    <property type="component" value="Unassembled WGS sequence"/>
</dbReference>
<keyword evidence="1" id="KW-0472">Membrane</keyword>
<keyword evidence="1" id="KW-0812">Transmembrane</keyword>
<evidence type="ECO:0000256" key="1">
    <source>
        <dbReference type="SAM" id="Phobius"/>
    </source>
</evidence>
<gene>
    <name evidence="2" type="ORF">NP493_2543g00001</name>
</gene>
<protein>
    <submittedName>
        <fullName evidence="2">Uncharacterized protein</fullName>
    </submittedName>
</protein>
<dbReference type="EMBL" id="JAODUO010002526">
    <property type="protein sequence ID" value="KAK2151990.1"/>
    <property type="molecule type" value="Genomic_DNA"/>
</dbReference>
<evidence type="ECO:0000313" key="3">
    <source>
        <dbReference type="Proteomes" id="UP001209878"/>
    </source>
</evidence>
<dbReference type="AlphaFoldDB" id="A0AAD9N095"/>
<accession>A0AAD9N095</accession>